<keyword evidence="2 8" id="KW-0812">Transmembrane</keyword>
<dbReference type="RefSeq" id="WP_207600695.1">
    <property type="nucleotide sequence ID" value="NZ_JAFNJU010000013.1"/>
</dbReference>
<evidence type="ECO:0000259" key="9">
    <source>
        <dbReference type="PROSITE" id="PS50937"/>
    </source>
</evidence>
<dbReference type="EMBL" id="JAFNJU010000013">
    <property type="protein sequence ID" value="MBO1266171.1"/>
    <property type="molecule type" value="Genomic_DNA"/>
</dbReference>
<evidence type="ECO:0000313" key="11">
    <source>
        <dbReference type="Proteomes" id="UP000664218"/>
    </source>
</evidence>
<keyword evidence="7" id="KW-0804">Transcription</keyword>
<evidence type="ECO:0000256" key="8">
    <source>
        <dbReference type="SAM" id="Phobius"/>
    </source>
</evidence>
<feature type="transmembrane region" description="Helical" evidence="8">
    <location>
        <begin position="283"/>
        <end position="303"/>
    </location>
</feature>
<evidence type="ECO:0000256" key="6">
    <source>
        <dbReference type="ARBA" id="ARBA00023136"/>
    </source>
</evidence>
<dbReference type="PANTHER" id="PTHR30204:SF94">
    <property type="entry name" value="HEAVY METAL-DEPENDENT TRANSCRIPTIONAL REGULATOR HI_0293-RELATED"/>
    <property type="match status" value="1"/>
</dbReference>
<organism evidence="10 11">
    <name type="scientific">Proteiniclasticum aestuarii</name>
    <dbReference type="NCBI Taxonomy" id="2817862"/>
    <lineage>
        <taxon>Bacteria</taxon>
        <taxon>Bacillati</taxon>
        <taxon>Bacillota</taxon>
        <taxon>Clostridia</taxon>
        <taxon>Eubacteriales</taxon>
        <taxon>Clostridiaceae</taxon>
        <taxon>Proteiniclasticum</taxon>
    </lineage>
</organism>
<reference evidence="10" key="1">
    <citation type="submission" date="2021-03" db="EMBL/GenBank/DDBJ databases">
        <title>Proteiniclasticum marinus sp. nov., isolated from tidal flat sediment.</title>
        <authorList>
            <person name="Namirimu T."/>
            <person name="Yang J.-A."/>
            <person name="Yang S.-H."/>
            <person name="Kim Y.-J."/>
            <person name="Kwon K.K."/>
        </authorList>
    </citation>
    <scope>NUCLEOTIDE SEQUENCE</scope>
    <source>
        <strain evidence="10">SCR006</strain>
    </source>
</reference>
<protein>
    <submittedName>
        <fullName evidence="10">MerR family transcriptional regulator</fullName>
    </submittedName>
</protein>
<evidence type="ECO:0000256" key="1">
    <source>
        <dbReference type="ARBA" id="ARBA00004141"/>
    </source>
</evidence>
<dbReference type="GO" id="GO:0003677">
    <property type="term" value="F:DNA binding"/>
    <property type="evidence" value="ECO:0007669"/>
    <property type="project" value="UniProtKB-KW"/>
</dbReference>
<dbReference type="SMART" id="SM00422">
    <property type="entry name" value="HTH_MERR"/>
    <property type="match status" value="1"/>
</dbReference>
<feature type="domain" description="HTH merR-type" evidence="9">
    <location>
        <begin position="1"/>
        <end position="68"/>
    </location>
</feature>
<keyword evidence="5" id="KW-0238">DNA-binding</keyword>
<feature type="transmembrane region" description="Helical" evidence="8">
    <location>
        <begin position="234"/>
        <end position="252"/>
    </location>
</feature>
<gene>
    <name evidence="10" type="ORF">J3A84_14130</name>
</gene>
<keyword evidence="11" id="KW-1185">Reference proteome</keyword>
<dbReference type="Gene3D" id="1.10.1660.10">
    <property type="match status" value="1"/>
</dbReference>
<evidence type="ECO:0000313" key="10">
    <source>
        <dbReference type="EMBL" id="MBO1266171.1"/>
    </source>
</evidence>
<dbReference type="Proteomes" id="UP000664218">
    <property type="component" value="Unassembled WGS sequence"/>
</dbReference>
<evidence type="ECO:0000256" key="7">
    <source>
        <dbReference type="ARBA" id="ARBA00023163"/>
    </source>
</evidence>
<dbReference type="AlphaFoldDB" id="A0A939HDX9"/>
<keyword evidence="4" id="KW-0805">Transcription regulation</keyword>
<dbReference type="InterPro" id="IPR000551">
    <property type="entry name" value="MerR-type_HTH_dom"/>
</dbReference>
<comment type="caution">
    <text evidence="10">The sequence shown here is derived from an EMBL/GenBank/DDBJ whole genome shotgun (WGS) entry which is preliminary data.</text>
</comment>
<feature type="transmembrane region" description="Helical" evidence="8">
    <location>
        <begin position="155"/>
        <end position="174"/>
    </location>
</feature>
<sequence>MKVKEIEIRSGMDRSNIRFYEREGFINPERLENGYREYTEDDLNKLVWIKLLRSLQISLDEVKSLFSDEKSLLEVLKRQVSDLEEAKGDILYAQQICEKIRQSGSHISELNPYEYLELLEKKEVVSKHDYFTVKKDRLPQVFLPWTRFFARSLDLALYILLWMSIQVFYLHVPLVNKSMRGVFLDVMMIVFFMMIFEPILISITGSTIGKSVFGLNIKTFEMTKLSYGEALRRTYLVLVDGMGFLIPIYSMIRLFKCYKLCIDEEVLNWDEGLAYDLKDKSRLRSIAAGGVSILVLILFILTFKAQVFPPHRGDLTLKEYTENFQYYQKLLGIDFSGYSLSDTGQWTEPSDKESNLFIGYMESPMMLYSFDDGKVDAISFNINIQNKRQTLYTYNNHMLVSYLSMAGAQETIGLFSNKMEEVMTVVSKGASEGFSHIINNVSVSAEVELVGYQNTSPQFVVPLDDAKEYIYKVNFSVKKND</sequence>
<dbReference type="Pfam" id="PF13411">
    <property type="entry name" value="MerR_1"/>
    <property type="match status" value="1"/>
</dbReference>
<comment type="subcellular location">
    <subcellularLocation>
        <location evidence="1">Membrane</location>
        <topology evidence="1">Multi-pass membrane protein</topology>
    </subcellularLocation>
</comment>
<evidence type="ECO:0000256" key="5">
    <source>
        <dbReference type="ARBA" id="ARBA00023125"/>
    </source>
</evidence>
<evidence type="ECO:0000256" key="4">
    <source>
        <dbReference type="ARBA" id="ARBA00023015"/>
    </source>
</evidence>
<dbReference type="GO" id="GO:0003700">
    <property type="term" value="F:DNA-binding transcription factor activity"/>
    <property type="evidence" value="ECO:0007669"/>
    <property type="project" value="InterPro"/>
</dbReference>
<keyword evidence="6 8" id="KW-0472">Membrane</keyword>
<dbReference type="SUPFAM" id="SSF46955">
    <property type="entry name" value="Putative DNA-binding domain"/>
    <property type="match status" value="1"/>
</dbReference>
<dbReference type="InterPro" id="IPR010432">
    <property type="entry name" value="RDD"/>
</dbReference>
<evidence type="ECO:0000256" key="2">
    <source>
        <dbReference type="ARBA" id="ARBA00022692"/>
    </source>
</evidence>
<feature type="transmembrane region" description="Helical" evidence="8">
    <location>
        <begin position="186"/>
        <end position="213"/>
    </location>
</feature>
<dbReference type="PANTHER" id="PTHR30204">
    <property type="entry name" value="REDOX-CYCLING DRUG-SENSING TRANSCRIPTIONAL ACTIVATOR SOXR"/>
    <property type="match status" value="1"/>
</dbReference>
<dbReference type="CDD" id="cd00592">
    <property type="entry name" value="HTH_MerR-like"/>
    <property type="match status" value="1"/>
</dbReference>
<accession>A0A939HDX9</accession>
<dbReference type="GO" id="GO:0016020">
    <property type="term" value="C:membrane"/>
    <property type="evidence" value="ECO:0007669"/>
    <property type="project" value="UniProtKB-SubCell"/>
</dbReference>
<keyword evidence="3 8" id="KW-1133">Transmembrane helix</keyword>
<name>A0A939HDX9_9CLOT</name>
<dbReference type="InterPro" id="IPR009061">
    <property type="entry name" value="DNA-bd_dom_put_sf"/>
</dbReference>
<dbReference type="InterPro" id="IPR047057">
    <property type="entry name" value="MerR_fam"/>
</dbReference>
<proteinExistence type="predicted"/>
<evidence type="ECO:0000256" key="3">
    <source>
        <dbReference type="ARBA" id="ARBA00022989"/>
    </source>
</evidence>
<dbReference type="Pfam" id="PF06271">
    <property type="entry name" value="RDD"/>
    <property type="match status" value="1"/>
</dbReference>
<dbReference type="PROSITE" id="PS50937">
    <property type="entry name" value="HTH_MERR_2"/>
    <property type="match status" value="1"/>
</dbReference>